<evidence type="ECO:0000256" key="2">
    <source>
        <dbReference type="SAM" id="SignalP"/>
    </source>
</evidence>
<feature type="chain" id="PRO_5032678567" evidence="2">
    <location>
        <begin position="24"/>
        <end position="168"/>
    </location>
</feature>
<feature type="region of interest" description="Disordered" evidence="1">
    <location>
        <begin position="20"/>
        <end position="151"/>
    </location>
</feature>
<keyword evidence="4" id="KW-1185">Reference proteome</keyword>
<organism evidence="3 4">
    <name type="scientific">Zhongshania antarctica</name>
    <dbReference type="NCBI Taxonomy" id="641702"/>
    <lineage>
        <taxon>Bacteria</taxon>
        <taxon>Pseudomonadati</taxon>
        <taxon>Pseudomonadota</taxon>
        <taxon>Gammaproteobacteria</taxon>
        <taxon>Cellvibrionales</taxon>
        <taxon>Spongiibacteraceae</taxon>
        <taxon>Zhongshania</taxon>
    </lineage>
</organism>
<accession>A0A840R8X8</accession>
<dbReference type="Proteomes" id="UP000536640">
    <property type="component" value="Unassembled WGS sequence"/>
</dbReference>
<feature type="signal peptide" evidence="2">
    <location>
        <begin position="1"/>
        <end position="23"/>
    </location>
</feature>
<feature type="compositionally biased region" description="Low complexity" evidence="1">
    <location>
        <begin position="140"/>
        <end position="151"/>
    </location>
</feature>
<proteinExistence type="predicted"/>
<keyword evidence="2" id="KW-0732">Signal</keyword>
<evidence type="ECO:0000313" key="3">
    <source>
        <dbReference type="EMBL" id="MBB5189054.1"/>
    </source>
</evidence>
<evidence type="ECO:0000313" key="4">
    <source>
        <dbReference type="Proteomes" id="UP000536640"/>
    </source>
</evidence>
<gene>
    <name evidence="3" type="ORF">HNQ57_003353</name>
</gene>
<protein>
    <submittedName>
        <fullName evidence="3">Uncharacterized protein</fullName>
    </submittedName>
</protein>
<feature type="compositionally biased region" description="Basic and acidic residues" evidence="1">
    <location>
        <begin position="82"/>
        <end position="107"/>
    </location>
</feature>
<reference evidence="3 4" key="1">
    <citation type="submission" date="2020-08" db="EMBL/GenBank/DDBJ databases">
        <title>Genomic Encyclopedia of Type Strains, Phase IV (KMG-IV): sequencing the most valuable type-strain genomes for metagenomic binning, comparative biology and taxonomic classification.</title>
        <authorList>
            <person name="Goeker M."/>
        </authorList>
    </citation>
    <scope>NUCLEOTIDE SEQUENCE [LARGE SCALE GENOMIC DNA]</scope>
    <source>
        <strain evidence="3 4">DSM 25701</strain>
    </source>
</reference>
<dbReference type="EMBL" id="JACHHW010000012">
    <property type="protein sequence ID" value="MBB5189054.1"/>
    <property type="molecule type" value="Genomic_DNA"/>
</dbReference>
<dbReference type="AlphaFoldDB" id="A0A840R8X8"/>
<feature type="compositionally biased region" description="Basic and acidic residues" evidence="1">
    <location>
        <begin position="51"/>
        <end position="62"/>
    </location>
</feature>
<dbReference type="RefSeq" id="WP_184464829.1">
    <property type="nucleotide sequence ID" value="NZ_JACHHW010000012.1"/>
</dbReference>
<sequence length="168" mass="18529">MTKTILACLCIAAMALPVTSALADDDRELSKSKTSKNYSDKDHKKDKKKSKPDDYHDEHEQAANKGKKHGWVNGMPPGQAKKSGEGKVKHKEHDHEDNDHDYDREGYRSGGAERNTHYDRNQPPATSEEILTDMAKDAAARSAGAAPGSAEEALIYIGTDVILERTNR</sequence>
<name>A0A840R8X8_9GAMM</name>
<comment type="caution">
    <text evidence="3">The sequence shown here is derived from an EMBL/GenBank/DDBJ whole genome shotgun (WGS) entry which is preliminary data.</text>
</comment>
<evidence type="ECO:0000256" key="1">
    <source>
        <dbReference type="SAM" id="MobiDB-lite"/>
    </source>
</evidence>